<protein>
    <submittedName>
        <fullName evidence="2">Amidohydrolase</fullName>
    </submittedName>
</protein>
<proteinExistence type="predicted"/>
<keyword evidence="3" id="KW-1185">Reference proteome</keyword>
<reference evidence="2 3" key="1">
    <citation type="submission" date="2019-03" db="EMBL/GenBank/DDBJ databases">
        <title>Whole genome sequence of a novel Rubrobacter taiwanensis strain, isolated from Yellowstone National Park.</title>
        <authorList>
            <person name="Freed S."/>
            <person name="Ramaley R.F."/>
            <person name="Kyndt J.A."/>
        </authorList>
    </citation>
    <scope>NUCLEOTIDE SEQUENCE [LARGE SCALE GENOMIC DNA]</scope>
    <source>
        <strain evidence="2 3">Yellowstone</strain>
    </source>
</reference>
<dbReference type="PANTHER" id="PTHR42889:SF1">
    <property type="entry name" value="BLR3681 PROTEIN"/>
    <property type="match status" value="1"/>
</dbReference>
<evidence type="ECO:0000313" key="2">
    <source>
        <dbReference type="EMBL" id="TCJ15071.1"/>
    </source>
</evidence>
<organism evidence="2 3">
    <name type="scientific">Rubrobacter taiwanensis</name>
    <dbReference type="NCBI Taxonomy" id="185139"/>
    <lineage>
        <taxon>Bacteria</taxon>
        <taxon>Bacillati</taxon>
        <taxon>Actinomycetota</taxon>
        <taxon>Rubrobacteria</taxon>
        <taxon>Rubrobacterales</taxon>
        <taxon>Rubrobacteraceae</taxon>
        <taxon>Rubrobacter</taxon>
    </lineage>
</organism>
<dbReference type="AlphaFoldDB" id="A0A4R1BDC0"/>
<dbReference type="InterPro" id="IPR032466">
    <property type="entry name" value="Metal_Hydrolase"/>
</dbReference>
<name>A0A4R1BDC0_9ACTN</name>
<evidence type="ECO:0000313" key="3">
    <source>
        <dbReference type="Proteomes" id="UP000295244"/>
    </source>
</evidence>
<comment type="caution">
    <text evidence="2">The sequence shown here is derived from an EMBL/GenBank/DDBJ whole genome shotgun (WGS) entry which is preliminary data.</text>
</comment>
<dbReference type="OrthoDB" id="7325417at2"/>
<dbReference type="RefSeq" id="WP_132692609.1">
    <property type="nucleotide sequence ID" value="NZ_SKBU01000029.1"/>
</dbReference>
<evidence type="ECO:0000259" key="1">
    <source>
        <dbReference type="Pfam" id="PF04909"/>
    </source>
</evidence>
<dbReference type="SUPFAM" id="SSF51556">
    <property type="entry name" value="Metallo-dependent hydrolases"/>
    <property type="match status" value="1"/>
</dbReference>
<dbReference type="PANTHER" id="PTHR42889">
    <property type="entry name" value="BLR3681 PROTEIN"/>
    <property type="match status" value="1"/>
</dbReference>
<dbReference type="EMBL" id="SKBU01000029">
    <property type="protein sequence ID" value="TCJ15071.1"/>
    <property type="molecule type" value="Genomic_DNA"/>
</dbReference>
<feature type="domain" description="Amidohydrolase-related" evidence="1">
    <location>
        <begin position="96"/>
        <end position="319"/>
    </location>
</feature>
<keyword evidence="2" id="KW-0378">Hydrolase</keyword>
<gene>
    <name evidence="2" type="ORF">E0L93_13510</name>
</gene>
<sequence>MIDGDVLVFDGVAHPFNFDSSNYLGSAGEMFANHLYAFHTVLTPEDEPKLSAEEFLREWRPEEISEMVYRESETDMLVAMPLPLTDLFHDGLSPWERCAELAQQDPDRTVLWGTVNPLEGKRALDLMEVQVKEYGARAFKFYNVRYDYGEPFPWRMDDPQIAFPVYEKAREMGVNLIGVHKGVPLGPQPVEATQTWDMDGAAANFPDINFVIFHVGLPFIDETCWQLVRYPNLYASLAATINFVVRSPRQFAEWLGKLLFWCGEDKIVYGSEAPIFHPRWALEAFWNFEIPQDLVEGYGYPQLTEQAKRKILGENLARLHGMDPEDLKQRLNSAA</sequence>
<dbReference type="GO" id="GO:0016787">
    <property type="term" value="F:hydrolase activity"/>
    <property type="evidence" value="ECO:0007669"/>
    <property type="project" value="UniProtKB-KW"/>
</dbReference>
<dbReference type="Proteomes" id="UP000295244">
    <property type="component" value="Unassembled WGS sequence"/>
</dbReference>
<dbReference type="Gene3D" id="3.20.20.140">
    <property type="entry name" value="Metal-dependent hydrolases"/>
    <property type="match status" value="1"/>
</dbReference>
<dbReference type="InterPro" id="IPR006680">
    <property type="entry name" value="Amidohydro-rel"/>
</dbReference>
<dbReference type="Pfam" id="PF04909">
    <property type="entry name" value="Amidohydro_2"/>
    <property type="match status" value="1"/>
</dbReference>
<accession>A0A4R1BDC0</accession>